<evidence type="ECO:0000256" key="3">
    <source>
        <dbReference type="ARBA" id="ARBA00010617"/>
    </source>
</evidence>
<evidence type="ECO:0000256" key="7">
    <source>
        <dbReference type="ARBA" id="ARBA00022989"/>
    </source>
</evidence>
<dbReference type="GO" id="GO:0004497">
    <property type="term" value="F:monooxygenase activity"/>
    <property type="evidence" value="ECO:0007669"/>
    <property type="project" value="UniProtKB-KW"/>
</dbReference>
<keyword evidence="11 13" id="KW-0472">Membrane</keyword>
<comment type="cofactor">
    <cofactor evidence="1">
        <name>heme</name>
        <dbReference type="ChEBI" id="CHEBI:30413"/>
    </cofactor>
</comment>
<dbReference type="GO" id="GO:0016705">
    <property type="term" value="F:oxidoreductase activity, acting on paired donors, with incorporation or reduction of molecular oxygen"/>
    <property type="evidence" value="ECO:0007669"/>
    <property type="project" value="InterPro"/>
</dbReference>
<evidence type="ECO:0000256" key="4">
    <source>
        <dbReference type="ARBA" id="ARBA00022617"/>
    </source>
</evidence>
<keyword evidence="8" id="KW-0560">Oxidoreductase</keyword>
<evidence type="ECO:0000256" key="10">
    <source>
        <dbReference type="ARBA" id="ARBA00023033"/>
    </source>
</evidence>
<evidence type="ECO:0000256" key="8">
    <source>
        <dbReference type="ARBA" id="ARBA00023002"/>
    </source>
</evidence>
<dbReference type="InterPro" id="IPR002401">
    <property type="entry name" value="Cyt_P450_E_grp-I"/>
</dbReference>
<keyword evidence="5 13" id="KW-0812">Transmembrane</keyword>
<evidence type="ECO:0000256" key="1">
    <source>
        <dbReference type="ARBA" id="ARBA00001971"/>
    </source>
</evidence>
<dbReference type="InterPro" id="IPR001128">
    <property type="entry name" value="Cyt_P450"/>
</dbReference>
<name>A0A8H5CK80_9AGAR</name>
<dbReference type="EMBL" id="JAACJM010000155">
    <property type="protein sequence ID" value="KAF5342849.1"/>
    <property type="molecule type" value="Genomic_DNA"/>
</dbReference>
<dbReference type="PANTHER" id="PTHR46206:SF5">
    <property type="entry name" value="P450, PUTATIVE (EUROFUNG)-RELATED"/>
    <property type="match status" value="1"/>
</dbReference>
<comment type="similarity">
    <text evidence="3">Belongs to the cytochrome P450 family.</text>
</comment>
<reference evidence="14 15" key="1">
    <citation type="journal article" date="2020" name="ISME J.">
        <title>Uncovering the hidden diversity of litter-decomposition mechanisms in mushroom-forming fungi.</title>
        <authorList>
            <person name="Floudas D."/>
            <person name="Bentzer J."/>
            <person name="Ahren D."/>
            <person name="Johansson T."/>
            <person name="Persson P."/>
            <person name="Tunlid A."/>
        </authorList>
    </citation>
    <scope>NUCLEOTIDE SEQUENCE [LARGE SCALE GENOMIC DNA]</scope>
    <source>
        <strain evidence="14 15">CBS 291.85</strain>
    </source>
</reference>
<evidence type="ECO:0000313" key="14">
    <source>
        <dbReference type="EMBL" id="KAF5342849.1"/>
    </source>
</evidence>
<dbReference type="SUPFAM" id="SSF48264">
    <property type="entry name" value="Cytochrome P450"/>
    <property type="match status" value="1"/>
</dbReference>
<dbReference type="OrthoDB" id="1844152at2759"/>
<evidence type="ECO:0000256" key="12">
    <source>
        <dbReference type="SAM" id="MobiDB-lite"/>
    </source>
</evidence>
<accession>A0A8H5CK80</accession>
<dbReference type="GO" id="GO:0005506">
    <property type="term" value="F:iron ion binding"/>
    <property type="evidence" value="ECO:0007669"/>
    <property type="project" value="InterPro"/>
</dbReference>
<keyword evidence="15" id="KW-1185">Reference proteome</keyword>
<evidence type="ECO:0000256" key="13">
    <source>
        <dbReference type="SAM" id="Phobius"/>
    </source>
</evidence>
<keyword evidence="6" id="KW-0479">Metal-binding</keyword>
<dbReference type="PRINTS" id="PR00463">
    <property type="entry name" value="EP450I"/>
</dbReference>
<dbReference type="Gene3D" id="1.10.630.10">
    <property type="entry name" value="Cytochrome P450"/>
    <property type="match status" value="1"/>
</dbReference>
<dbReference type="AlphaFoldDB" id="A0A8H5CK80"/>
<evidence type="ECO:0000313" key="15">
    <source>
        <dbReference type="Proteomes" id="UP000559256"/>
    </source>
</evidence>
<sequence>MLSSWTQPDTLPSLLFVVCGLSFFIVLHRKVIRKESFFTTKLDNIPGIGWSGALASYLTAIRFLYDAQVMLENGYRRHHNSAFKIPFFDKWVIVFSDENKIQDIRRASNEQLSATVALQELMHFDFSLGAEISEDPYHVAVITRFFSDQKMRLNFAGLLDEVETALSEQIPINKERAKINAWELCRIIMFQSQSRLFVGVPLCRKKEYMSLNTQYAVAVMLSIHIMRCIPKFLHKPIRRYLSPFPGYIQKMTKLLQDHAHVCSNTQEQRDSHSPENIENVFLTALAQATESHKNILSEMSMRLLAINFVSNWTSSLTLNFALSRLALSPDLVPVLRQEVETCITLQGWSHASINNMYLLDSFIKESQRLSGVVGISLTRKAMKDFTFSDGTQISKGTLIAFPVQAIHYDEKNYNNARSFQPWRFAQDQDNPPPQASPSPMTSPDTKFLEFGIGRHTW</sequence>
<keyword evidence="9" id="KW-0408">Iron</keyword>
<organism evidence="14 15">
    <name type="scientific">Tetrapyrgos nigripes</name>
    <dbReference type="NCBI Taxonomy" id="182062"/>
    <lineage>
        <taxon>Eukaryota</taxon>
        <taxon>Fungi</taxon>
        <taxon>Dikarya</taxon>
        <taxon>Basidiomycota</taxon>
        <taxon>Agaricomycotina</taxon>
        <taxon>Agaricomycetes</taxon>
        <taxon>Agaricomycetidae</taxon>
        <taxon>Agaricales</taxon>
        <taxon>Marasmiineae</taxon>
        <taxon>Marasmiaceae</taxon>
        <taxon>Tetrapyrgos</taxon>
    </lineage>
</organism>
<dbReference type="CDD" id="cd11041">
    <property type="entry name" value="CYP503A1-like"/>
    <property type="match status" value="1"/>
</dbReference>
<gene>
    <name evidence="14" type="ORF">D9758_013357</name>
</gene>
<dbReference type="InterPro" id="IPR036396">
    <property type="entry name" value="Cyt_P450_sf"/>
</dbReference>
<feature type="region of interest" description="Disordered" evidence="12">
    <location>
        <begin position="425"/>
        <end position="444"/>
    </location>
</feature>
<dbReference type="Proteomes" id="UP000559256">
    <property type="component" value="Unassembled WGS sequence"/>
</dbReference>
<dbReference type="PANTHER" id="PTHR46206">
    <property type="entry name" value="CYTOCHROME P450"/>
    <property type="match status" value="1"/>
</dbReference>
<comment type="caution">
    <text evidence="14">The sequence shown here is derived from an EMBL/GenBank/DDBJ whole genome shotgun (WGS) entry which is preliminary data.</text>
</comment>
<dbReference type="GO" id="GO:0016020">
    <property type="term" value="C:membrane"/>
    <property type="evidence" value="ECO:0007669"/>
    <property type="project" value="UniProtKB-SubCell"/>
</dbReference>
<evidence type="ECO:0000256" key="6">
    <source>
        <dbReference type="ARBA" id="ARBA00022723"/>
    </source>
</evidence>
<comment type="subcellular location">
    <subcellularLocation>
        <location evidence="2">Membrane</location>
    </subcellularLocation>
</comment>
<evidence type="ECO:0000256" key="2">
    <source>
        <dbReference type="ARBA" id="ARBA00004370"/>
    </source>
</evidence>
<evidence type="ECO:0000256" key="11">
    <source>
        <dbReference type="ARBA" id="ARBA00023136"/>
    </source>
</evidence>
<evidence type="ECO:0008006" key="16">
    <source>
        <dbReference type="Google" id="ProtNLM"/>
    </source>
</evidence>
<feature type="transmembrane region" description="Helical" evidence="13">
    <location>
        <begin position="44"/>
        <end position="65"/>
    </location>
</feature>
<feature type="transmembrane region" description="Helical" evidence="13">
    <location>
        <begin position="12"/>
        <end position="32"/>
    </location>
</feature>
<evidence type="ECO:0000256" key="9">
    <source>
        <dbReference type="ARBA" id="ARBA00023004"/>
    </source>
</evidence>
<proteinExistence type="inferred from homology"/>
<keyword evidence="10" id="KW-0503">Monooxygenase</keyword>
<dbReference type="GO" id="GO:0020037">
    <property type="term" value="F:heme binding"/>
    <property type="evidence" value="ECO:0007669"/>
    <property type="project" value="InterPro"/>
</dbReference>
<keyword evidence="7 13" id="KW-1133">Transmembrane helix</keyword>
<protein>
    <recommendedName>
        <fullName evidence="16">Cytochrome P450</fullName>
    </recommendedName>
</protein>
<keyword evidence="4" id="KW-0349">Heme</keyword>
<evidence type="ECO:0000256" key="5">
    <source>
        <dbReference type="ARBA" id="ARBA00022692"/>
    </source>
</evidence>
<dbReference type="Pfam" id="PF00067">
    <property type="entry name" value="p450"/>
    <property type="match status" value="1"/>
</dbReference>